<sequence>MATSYEPQPLPSDFVHQSPTVVGAMNKCRQAEAIIMRDLENNTASADLVLQKKLVNVRVLGHLLTVVPTSAAQAYIAQLADSCQDEQALVELGEFYDKYFIRVSSTSNFFLVISIGTYMLFPKLQACGS</sequence>
<dbReference type="EMBL" id="JH931132">
    <property type="protein sequence ID" value="EKM48367.1"/>
    <property type="molecule type" value="Genomic_DNA"/>
</dbReference>
<reference evidence="1 2" key="1">
    <citation type="journal article" date="2012" name="BMC Genomics">
        <title>Comparative genomics of the white-rot fungi, Phanerochaete carnosa and P. chrysosporium, to elucidate the genetic basis of the distinct wood types they colonize.</title>
        <authorList>
            <person name="Suzuki H."/>
            <person name="MacDonald J."/>
            <person name="Syed K."/>
            <person name="Salamov A."/>
            <person name="Hori C."/>
            <person name="Aerts A."/>
            <person name="Henrissat B."/>
            <person name="Wiebenga A."/>
            <person name="vanKuyk P.A."/>
            <person name="Barry K."/>
            <person name="Lindquist E."/>
            <person name="LaButti K."/>
            <person name="Lapidus A."/>
            <person name="Lucas S."/>
            <person name="Coutinho P."/>
            <person name="Gong Y."/>
            <person name="Samejima M."/>
            <person name="Mahadevan R."/>
            <person name="Abou-Zaid M."/>
            <person name="de Vries R.P."/>
            <person name="Igarashi K."/>
            <person name="Yadav J.S."/>
            <person name="Grigoriev I.V."/>
            <person name="Master E.R."/>
        </authorList>
    </citation>
    <scope>NUCLEOTIDE SEQUENCE [LARGE SCALE GENOMIC DNA]</scope>
    <source>
        <strain evidence="1 2">HHB-10118-sp</strain>
    </source>
</reference>
<evidence type="ECO:0000313" key="2">
    <source>
        <dbReference type="Proteomes" id="UP000008370"/>
    </source>
</evidence>
<evidence type="ECO:0000313" key="1">
    <source>
        <dbReference type="EMBL" id="EKM48367.1"/>
    </source>
</evidence>
<dbReference type="AlphaFoldDB" id="K5WDZ6"/>
<dbReference type="OrthoDB" id="2750707at2759"/>
<dbReference type="RefSeq" id="XP_007403080.1">
    <property type="nucleotide sequence ID" value="XM_007403018.1"/>
</dbReference>
<dbReference type="GeneID" id="18913600"/>
<protein>
    <submittedName>
        <fullName evidence="1">Uncharacterized protein</fullName>
    </submittedName>
</protein>
<keyword evidence="2" id="KW-1185">Reference proteome</keyword>
<proteinExistence type="predicted"/>
<gene>
    <name evidence="1" type="ORF">PHACADRAFT_214834</name>
</gene>
<dbReference type="InParanoid" id="K5WDZ6"/>
<accession>K5WDZ6</accession>
<organism evidence="1 2">
    <name type="scientific">Phanerochaete carnosa (strain HHB-10118-sp)</name>
    <name type="common">White-rot fungus</name>
    <name type="synonym">Peniophora carnosa</name>
    <dbReference type="NCBI Taxonomy" id="650164"/>
    <lineage>
        <taxon>Eukaryota</taxon>
        <taxon>Fungi</taxon>
        <taxon>Dikarya</taxon>
        <taxon>Basidiomycota</taxon>
        <taxon>Agaricomycotina</taxon>
        <taxon>Agaricomycetes</taxon>
        <taxon>Polyporales</taxon>
        <taxon>Phanerochaetaceae</taxon>
        <taxon>Phanerochaete</taxon>
    </lineage>
</organism>
<name>K5WDZ6_PHACS</name>
<dbReference type="HOGENOM" id="CLU_160154_0_0_1"/>
<dbReference type="KEGG" id="pco:PHACADRAFT_214834"/>
<dbReference type="Proteomes" id="UP000008370">
    <property type="component" value="Unassembled WGS sequence"/>
</dbReference>